<dbReference type="InterPro" id="IPR036291">
    <property type="entry name" value="NAD(P)-bd_dom_sf"/>
</dbReference>
<dbReference type="Gene3D" id="3.90.180.10">
    <property type="entry name" value="Medium-chain alcohol dehydrogenases, catalytic domain"/>
    <property type="match status" value="1"/>
</dbReference>
<dbReference type="Gene3D" id="3.40.50.720">
    <property type="entry name" value="NAD(P)-binding Rossmann-like Domain"/>
    <property type="match status" value="1"/>
</dbReference>
<dbReference type="InterPro" id="IPR011032">
    <property type="entry name" value="GroES-like_sf"/>
</dbReference>
<dbReference type="GO" id="GO:0008270">
    <property type="term" value="F:zinc ion binding"/>
    <property type="evidence" value="ECO:0007669"/>
    <property type="project" value="InterPro"/>
</dbReference>
<evidence type="ECO:0000313" key="7">
    <source>
        <dbReference type="Proteomes" id="UP001205748"/>
    </source>
</evidence>
<comment type="caution">
    <text evidence="6">The sequence shown here is derived from an EMBL/GenBank/DDBJ whole genome shotgun (WGS) entry which is preliminary data.</text>
</comment>
<dbReference type="GO" id="GO:0016491">
    <property type="term" value="F:oxidoreductase activity"/>
    <property type="evidence" value="ECO:0007669"/>
    <property type="project" value="UniProtKB-KW"/>
</dbReference>
<dbReference type="Proteomes" id="UP001205748">
    <property type="component" value="Unassembled WGS sequence"/>
</dbReference>
<evidence type="ECO:0000256" key="4">
    <source>
        <dbReference type="RuleBase" id="RU361277"/>
    </source>
</evidence>
<dbReference type="PANTHER" id="PTHR43401:SF2">
    <property type="entry name" value="L-THREONINE 3-DEHYDROGENASE"/>
    <property type="match status" value="1"/>
</dbReference>
<comment type="cofactor">
    <cofactor evidence="4">
        <name>Zn(2+)</name>
        <dbReference type="ChEBI" id="CHEBI:29105"/>
    </cofactor>
</comment>
<reference evidence="6" key="1">
    <citation type="submission" date="2022-07" db="EMBL/GenBank/DDBJ databases">
        <title>Enhanced cultured diversity of the mouse gut microbiota enables custom-made synthetic communities.</title>
        <authorList>
            <person name="Afrizal A."/>
        </authorList>
    </citation>
    <scope>NUCLEOTIDE SEQUENCE</scope>
    <source>
        <strain evidence="6">DSM 28593</strain>
    </source>
</reference>
<keyword evidence="7" id="KW-1185">Reference proteome</keyword>
<protein>
    <submittedName>
        <fullName evidence="6">Alcohol dehydrogenase catalytic domain-containing protein</fullName>
    </submittedName>
</protein>
<name>A0AAE3L2C7_9FIRM</name>
<dbReference type="InterPro" id="IPR050129">
    <property type="entry name" value="Zn_alcohol_dh"/>
</dbReference>
<feature type="domain" description="Enoyl reductase (ER)" evidence="5">
    <location>
        <begin position="11"/>
        <end position="345"/>
    </location>
</feature>
<accession>A0AAE3L2C7</accession>
<evidence type="ECO:0000259" key="5">
    <source>
        <dbReference type="SMART" id="SM00829"/>
    </source>
</evidence>
<dbReference type="InterPro" id="IPR020843">
    <property type="entry name" value="ER"/>
</dbReference>
<gene>
    <name evidence="6" type="ORF">NSA47_04635</name>
</gene>
<dbReference type="RefSeq" id="WP_257529748.1">
    <property type="nucleotide sequence ID" value="NZ_JANKAS010000003.1"/>
</dbReference>
<dbReference type="PANTHER" id="PTHR43401">
    <property type="entry name" value="L-THREONINE 3-DEHYDROGENASE"/>
    <property type="match status" value="1"/>
</dbReference>
<dbReference type="SMART" id="SM00829">
    <property type="entry name" value="PKS_ER"/>
    <property type="match status" value="1"/>
</dbReference>
<sequence length="347" mass="38095">MKTMKTAVFHGVKKLVIEDAPYPEVPENKILIRVEACALCTWEQRVYTGVKEVDFPFIGGHEIAGKIVDIGDKVDKRAWAIGDKVVHGTFGSCGNCYHCKTGNEQNCLHFDHSKHLEGLPYKGMGGLTQYMLADPKHLFKYKNISPEEAALTEPLSAVIHSVETADIQFGDTVVVIGCGIMGQLHINLALKRGAIVIASDMNEERTALAKKLGAHYTINPSKEELKKVVMKVTDGIGAQAVFNTTPIDSVVQEGIDALGNTAKLVLYSSFYPDNPVAFSPDTLHKKATQILGTANSNSKDFMKATKMMSEGIVDVKPFISEVYDLKDIVKAFDSSIKGDKYRVVIRF</sequence>
<keyword evidence="2 4" id="KW-0862">Zinc</keyword>
<dbReference type="SUPFAM" id="SSF50129">
    <property type="entry name" value="GroES-like"/>
    <property type="match status" value="1"/>
</dbReference>
<dbReference type="InterPro" id="IPR013154">
    <property type="entry name" value="ADH-like_N"/>
</dbReference>
<keyword evidence="3" id="KW-0560">Oxidoreductase</keyword>
<dbReference type="InterPro" id="IPR002328">
    <property type="entry name" value="ADH_Zn_CS"/>
</dbReference>
<organism evidence="6 7">
    <name type="scientific">Irregularibacter muris</name>
    <dbReference type="NCBI Taxonomy" id="1796619"/>
    <lineage>
        <taxon>Bacteria</taxon>
        <taxon>Bacillati</taxon>
        <taxon>Bacillota</taxon>
        <taxon>Clostridia</taxon>
        <taxon>Eubacteriales</taxon>
        <taxon>Eubacteriaceae</taxon>
        <taxon>Irregularibacter</taxon>
    </lineage>
</organism>
<dbReference type="Pfam" id="PF08240">
    <property type="entry name" value="ADH_N"/>
    <property type="match status" value="1"/>
</dbReference>
<dbReference type="InterPro" id="IPR013149">
    <property type="entry name" value="ADH-like_C"/>
</dbReference>
<evidence type="ECO:0000256" key="1">
    <source>
        <dbReference type="ARBA" id="ARBA00022723"/>
    </source>
</evidence>
<keyword evidence="1 4" id="KW-0479">Metal-binding</keyword>
<evidence type="ECO:0000256" key="2">
    <source>
        <dbReference type="ARBA" id="ARBA00022833"/>
    </source>
</evidence>
<dbReference type="EMBL" id="JANKAS010000003">
    <property type="protein sequence ID" value="MCR1898274.1"/>
    <property type="molecule type" value="Genomic_DNA"/>
</dbReference>
<dbReference type="Pfam" id="PF00107">
    <property type="entry name" value="ADH_zinc_N"/>
    <property type="match status" value="1"/>
</dbReference>
<evidence type="ECO:0000313" key="6">
    <source>
        <dbReference type="EMBL" id="MCR1898274.1"/>
    </source>
</evidence>
<dbReference type="PROSITE" id="PS00059">
    <property type="entry name" value="ADH_ZINC"/>
    <property type="match status" value="1"/>
</dbReference>
<evidence type="ECO:0000256" key="3">
    <source>
        <dbReference type="ARBA" id="ARBA00023002"/>
    </source>
</evidence>
<dbReference type="SUPFAM" id="SSF51735">
    <property type="entry name" value="NAD(P)-binding Rossmann-fold domains"/>
    <property type="match status" value="1"/>
</dbReference>
<comment type="similarity">
    <text evidence="4">Belongs to the zinc-containing alcohol dehydrogenase family.</text>
</comment>
<dbReference type="AlphaFoldDB" id="A0AAE3L2C7"/>
<proteinExistence type="inferred from homology"/>